<protein>
    <recommendedName>
        <fullName evidence="2">DUF4220 domain-containing protein</fullName>
    </recommendedName>
</protein>
<keyword evidence="1" id="KW-0812">Transmembrane</keyword>
<dbReference type="EMBL" id="CM029048">
    <property type="protein sequence ID" value="KAG2577192.1"/>
    <property type="molecule type" value="Genomic_DNA"/>
</dbReference>
<dbReference type="Pfam" id="PF04578">
    <property type="entry name" value="DUF594"/>
    <property type="match status" value="1"/>
</dbReference>
<evidence type="ECO:0000256" key="1">
    <source>
        <dbReference type="SAM" id="Phobius"/>
    </source>
</evidence>
<accession>A0A8T0QVC9</accession>
<dbReference type="InterPro" id="IPR007658">
    <property type="entry name" value="DUF594"/>
</dbReference>
<dbReference type="InterPro" id="IPR025315">
    <property type="entry name" value="DUF4220"/>
</dbReference>
<keyword evidence="1" id="KW-0472">Membrane</keyword>
<dbReference type="Proteomes" id="UP000823388">
    <property type="component" value="Chromosome 6N"/>
</dbReference>
<dbReference type="Pfam" id="PF13968">
    <property type="entry name" value="DUF4220"/>
    <property type="match status" value="1"/>
</dbReference>
<feature type="transmembrane region" description="Helical" evidence="1">
    <location>
        <begin position="52"/>
        <end position="76"/>
    </location>
</feature>
<name>A0A8T0QVC9_PANVG</name>
<reference evidence="3" key="1">
    <citation type="submission" date="2020-05" db="EMBL/GenBank/DDBJ databases">
        <title>WGS assembly of Panicum virgatum.</title>
        <authorList>
            <person name="Lovell J.T."/>
            <person name="Jenkins J."/>
            <person name="Shu S."/>
            <person name="Juenger T.E."/>
            <person name="Schmutz J."/>
        </authorList>
    </citation>
    <scope>NUCLEOTIDE SEQUENCE</scope>
    <source>
        <strain evidence="3">AP13</strain>
    </source>
</reference>
<keyword evidence="4" id="KW-1185">Reference proteome</keyword>
<keyword evidence="1" id="KW-1133">Transmembrane helix</keyword>
<gene>
    <name evidence="3" type="ORF">PVAP13_6NG106500</name>
</gene>
<dbReference type="AlphaFoldDB" id="A0A8T0QVC9"/>
<feature type="domain" description="DUF4220" evidence="2">
    <location>
        <begin position="98"/>
        <end position="412"/>
    </location>
</feature>
<organism evidence="3 4">
    <name type="scientific">Panicum virgatum</name>
    <name type="common">Blackwell switchgrass</name>
    <dbReference type="NCBI Taxonomy" id="38727"/>
    <lineage>
        <taxon>Eukaryota</taxon>
        <taxon>Viridiplantae</taxon>
        <taxon>Streptophyta</taxon>
        <taxon>Embryophyta</taxon>
        <taxon>Tracheophyta</taxon>
        <taxon>Spermatophyta</taxon>
        <taxon>Magnoliopsida</taxon>
        <taxon>Liliopsida</taxon>
        <taxon>Poales</taxon>
        <taxon>Poaceae</taxon>
        <taxon>PACMAD clade</taxon>
        <taxon>Panicoideae</taxon>
        <taxon>Panicodae</taxon>
        <taxon>Paniceae</taxon>
        <taxon>Panicinae</taxon>
        <taxon>Panicum</taxon>
        <taxon>Panicum sect. Hiantes</taxon>
    </lineage>
</organism>
<evidence type="ECO:0000313" key="4">
    <source>
        <dbReference type="Proteomes" id="UP000823388"/>
    </source>
</evidence>
<feature type="transmembrane region" description="Helical" evidence="1">
    <location>
        <begin position="12"/>
        <end position="32"/>
    </location>
</feature>
<proteinExistence type="predicted"/>
<evidence type="ECO:0000313" key="3">
    <source>
        <dbReference type="EMBL" id="KAG2577192.1"/>
    </source>
</evidence>
<dbReference type="PANTHER" id="PTHR31325">
    <property type="entry name" value="OS01G0798800 PROTEIN-RELATED"/>
    <property type="match status" value="1"/>
</dbReference>
<evidence type="ECO:0000259" key="2">
    <source>
        <dbReference type="Pfam" id="PF13968"/>
    </source>
</evidence>
<sequence length="655" mass="74537">MGVVKWWTKNGIQVMVLFSLLFQLVLFAIPIARRHSWLGKWKHLARLLSKLLWLNGIQVMVLFSLLFQLVLFAIPIARRHSWPGKWRHLARLLSKLLWLSYQLADKTALYVLGHMAISSSPSSEHRQLMALWAALLLVHLGGQDTITALAPEDNRLWKRHLLTLVVQTAGVLYVTPVHRGSNKQLSAAAGLMAFLGFVKFVERIYVLWFSADMRNVFGLVGRLAPPAAEGIYTSPPGPMQQEEALKLAHRMLKFSMGQFIDDKAELATYQRSVIMAHHHDNDTLYKLVELQLSLIHDMLYTKSPSIHTWLGCLIRAFSWVATVVTGTLLVFHFVSSTNYGGGGFDAGVTFTLLAGAFILETASLLKAAGSTWTVQILDNRRWNGLRRMILLFRRLVKAADCSRRWPGFIGTYREVAGRLPWSRDGLSWEEIKPKTKAYVLDGIRRMVADCQGNEEMLRTSRGGLSLQRLPVPNRQEQELVQNNIIHNEFDESIFIWTSVSRRFVEPFESLDEANPLCPLRDAIIQISEYMGYLFRKKPDMLPPPVRHGMQVPLEFTDTNRRIHKALNRGDFTDLSKLEAVLGVWVEMLCYAASYCNRMSHTTELKNGTGEFATIVWLVRAALFHASRTNRPQQAVAAEIQATPHHRPQHQRRHTG</sequence>
<comment type="caution">
    <text evidence="3">The sequence shown here is derived from an EMBL/GenBank/DDBJ whole genome shotgun (WGS) entry which is preliminary data.</text>
</comment>